<dbReference type="InterPro" id="IPR001258">
    <property type="entry name" value="NHL_repeat"/>
</dbReference>
<sequence length="114" mass="12380">MAQNIVRWTIGDSKWTLLAGSLNSLAGTTSTLLNSPIGTTLDPMGNIYVADTLNHRIQFYPSNQSIASTIAGVTNSQGSNATHLYNPYGLALDSQLNLYVADSANNRIQKFVRY</sequence>
<proteinExistence type="predicted"/>
<gene>
    <name evidence="3" type="ORF">IZO911_LOCUS26437</name>
</gene>
<dbReference type="InterPro" id="IPR011042">
    <property type="entry name" value="6-blade_b-propeller_TolB-like"/>
</dbReference>
<feature type="repeat" description="NHL" evidence="2">
    <location>
        <begin position="33"/>
        <end position="63"/>
    </location>
</feature>
<reference evidence="3" key="1">
    <citation type="submission" date="2021-02" db="EMBL/GenBank/DDBJ databases">
        <authorList>
            <person name="Nowell W R."/>
        </authorList>
    </citation>
    <scope>NUCLEOTIDE SEQUENCE</scope>
</reference>
<dbReference type="Pfam" id="PF01436">
    <property type="entry name" value="NHL"/>
    <property type="match status" value="2"/>
</dbReference>
<dbReference type="AlphaFoldDB" id="A0A814TMT4"/>
<dbReference type="InterPro" id="IPR050952">
    <property type="entry name" value="TRIM-NHL_E3_ligases"/>
</dbReference>
<dbReference type="EMBL" id="CAJNOE010000345">
    <property type="protein sequence ID" value="CAF1162971.1"/>
    <property type="molecule type" value="Genomic_DNA"/>
</dbReference>
<evidence type="ECO:0000256" key="1">
    <source>
        <dbReference type="ARBA" id="ARBA00022737"/>
    </source>
</evidence>
<comment type="caution">
    <text evidence="3">The sequence shown here is derived from an EMBL/GenBank/DDBJ whole genome shotgun (WGS) entry which is preliminary data.</text>
</comment>
<keyword evidence="1" id="KW-0677">Repeat</keyword>
<evidence type="ECO:0008006" key="5">
    <source>
        <dbReference type="Google" id="ProtNLM"/>
    </source>
</evidence>
<dbReference type="PANTHER" id="PTHR24104:SF25">
    <property type="entry name" value="PROTEIN LIN-41"/>
    <property type="match status" value="1"/>
</dbReference>
<dbReference type="Proteomes" id="UP000663860">
    <property type="component" value="Unassembled WGS sequence"/>
</dbReference>
<dbReference type="PROSITE" id="PS51125">
    <property type="entry name" value="NHL"/>
    <property type="match status" value="2"/>
</dbReference>
<feature type="repeat" description="NHL" evidence="2">
    <location>
        <begin position="78"/>
        <end position="114"/>
    </location>
</feature>
<evidence type="ECO:0000256" key="2">
    <source>
        <dbReference type="PROSITE-ProRule" id="PRU00504"/>
    </source>
</evidence>
<dbReference type="PANTHER" id="PTHR24104">
    <property type="entry name" value="E3 UBIQUITIN-PROTEIN LIGASE NHLRC1-RELATED"/>
    <property type="match status" value="1"/>
</dbReference>
<protein>
    <recommendedName>
        <fullName evidence="5">NHL repeat containing protein</fullName>
    </recommendedName>
</protein>
<dbReference type="Gene3D" id="2.120.10.30">
    <property type="entry name" value="TolB, C-terminal domain"/>
    <property type="match status" value="1"/>
</dbReference>
<dbReference type="SUPFAM" id="SSF101898">
    <property type="entry name" value="NHL repeat"/>
    <property type="match status" value="1"/>
</dbReference>
<evidence type="ECO:0000313" key="3">
    <source>
        <dbReference type="EMBL" id="CAF1162971.1"/>
    </source>
</evidence>
<name>A0A814TMT4_9BILA</name>
<accession>A0A814TMT4</accession>
<evidence type="ECO:0000313" key="4">
    <source>
        <dbReference type="Proteomes" id="UP000663860"/>
    </source>
</evidence>
<organism evidence="3 4">
    <name type="scientific">Adineta steineri</name>
    <dbReference type="NCBI Taxonomy" id="433720"/>
    <lineage>
        <taxon>Eukaryota</taxon>
        <taxon>Metazoa</taxon>
        <taxon>Spiralia</taxon>
        <taxon>Gnathifera</taxon>
        <taxon>Rotifera</taxon>
        <taxon>Eurotatoria</taxon>
        <taxon>Bdelloidea</taxon>
        <taxon>Adinetida</taxon>
        <taxon>Adinetidae</taxon>
        <taxon>Adineta</taxon>
    </lineage>
</organism>
<dbReference type="GO" id="GO:0008270">
    <property type="term" value="F:zinc ion binding"/>
    <property type="evidence" value="ECO:0007669"/>
    <property type="project" value="UniProtKB-KW"/>
</dbReference>